<evidence type="ECO:0000313" key="2">
    <source>
        <dbReference type="EMBL" id="GMI39593.1"/>
    </source>
</evidence>
<gene>
    <name evidence="2" type="ORF">TeGR_g6994</name>
</gene>
<evidence type="ECO:0000313" key="3">
    <source>
        <dbReference type="Proteomes" id="UP001165060"/>
    </source>
</evidence>
<accession>A0ABQ6N4N2</accession>
<proteinExistence type="predicted"/>
<name>A0ABQ6N4N2_9STRA</name>
<feature type="compositionally biased region" description="Pro residues" evidence="1">
    <location>
        <begin position="60"/>
        <end position="72"/>
    </location>
</feature>
<organism evidence="2 3">
    <name type="scientific">Tetraparma gracilis</name>
    <dbReference type="NCBI Taxonomy" id="2962635"/>
    <lineage>
        <taxon>Eukaryota</taxon>
        <taxon>Sar</taxon>
        <taxon>Stramenopiles</taxon>
        <taxon>Ochrophyta</taxon>
        <taxon>Bolidophyceae</taxon>
        <taxon>Parmales</taxon>
        <taxon>Triparmaceae</taxon>
        <taxon>Tetraparma</taxon>
    </lineage>
</organism>
<comment type="caution">
    <text evidence="2">The sequence shown here is derived from an EMBL/GenBank/DDBJ whole genome shotgun (WGS) entry which is preliminary data.</text>
</comment>
<sequence>MASAPLHTLLRASPVFPMIDELAASSPPSETAALLAELKGTPEYQALEAEVRLLAASSPPSHPHPGAPPSPGPETDEPAAQTFSLFDQLDAMTDEPEYIPVGSIPAAAGDPERQLSLMEAVDTHDVAGSEHWGSLLGLIRENLARPGGAALPRYVGVVARFFPDLAPVQQADLLDAVIDAIGGDKSFPPFPVALSGASPYLGLVSLLLECLSCPPVLDALPPARVPGLLLSLFLVLKPAGGTRTCTPAAVLALLDPGAGWFERWALGAAPCMLVHVCARCGALAALRAAAAGGGGTGGGGGGETFTTADAEKGIALFSRAILEKMEAIAGPLFPPVEERGGGGERMGEFVNIADYNGKFQFLMNCVDDPPQSSVRRSGGGEGGEAEIDLAALTEVQRVGFVFRYSDDQF</sequence>
<feature type="region of interest" description="Disordered" evidence="1">
    <location>
        <begin position="56"/>
        <end position="78"/>
    </location>
</feature>
<keyword evidence="3" id="KW-1185">Reference proteome</keyword>
<reference evidence="2 3" key="1">
    <citation type="journal article" date="2023" name="Commun. Biol.">
        <title>Genome analysis of Parmales, the sister group of diatoms, reveals the evolutionary specialization of diatoms from phago-mixotrophs to photoautotrophs.</title>
        <authorList>
            <person name="Ban H."/>
            <person name="Sato S."/>
            <person name="Yoshikawa S."/>
            <person name="Yamada K."/>
            <person name="Nakamura Y."/>
            <person name="Ichinomiya M."/>
            <person name="Sato N."/>
            <person name="Blanc-Mathieu R."/>
            <person name="Endo H."/>
            <person name="Kuwata A."/>
            <person name="Ogata H."/>
        </authorList>
    </citation>
    <scope>NUCLEOTIDE SEQUENCE [LARGE SCALE GENOMIC DNA]</scope>
</reference>
<protein>
    <submittedName>
        <fullName evidence="2">Uncharacterized protein</fullName>
    </submittedName>
</protein>
<evidence type="ECO:0000256" key="1">
    <source>
        <dbReference type="SAM" id="MobiDB-lite"/>
    </source>
</evidence>
<dbReference type="EMBL" id="BRYB01000881">
    <property type="protein sequence ID" value="GMI39593.1"/>
    <property type="molecule type" value="Genomic_DNA"/>
</dbReference>
<dbReference type="Proteomes" id="UP001165060">
    <property type="component" value="Unassembled WGS sequence"/>
</dbReference>